<dbReference type="Gene3D" id="1.10.287.70">
    <property type="match status" value="1"/>
</dbReference>
<evidence type="ECO:0000256" key="6">
    <source>
        <dbReference type="ARBA" id="ARBA00023065"/>
    </source>
</evidence>
<reference evidence="12" key="3">
    <citation type="submission" date="2016-03" db="UniProtKB">
        <authorList>
            <consortium name="EnsemblProtists"/>
        </authorList>
    </citation>
    <scope>IDENTIFICATION</scope>
</reference>
<dbReference type="GeneID" id="17310091"/>
<dbReference type="SUPFAM" id="SSF81324">
    <property type="entry name" value="Voltage-gated potassium channels"/>
    <property type="match status" value="1"/>
</dbReference>
<dbReference type="Pfam" id="PF13202">
    <property type="entry name" value="EF-hand_5"/>
    <property type="match status" value="2"/>
</dbReference>
<name>L1JY27_GUITC</name>
<evidence type="ECO:0000313" key="13">
    <source>
        <dbReference type="Proteomes" id="UP000011087"/>
    </source>
</evidence>
<dbReference type="Pfam" id="PF07885">
    <property type="entry name" value="Ion_trans_2"/>
    <property type="match status" value="1"/>
</dbReference>
<dbReference type="InterPro" id="IPR013099">
    <property type="entry name" value="K_chnl_dom"/>
</dbReference>
<dbReference type="InterPro" id="IPR002048">
    <property type="entry name" value="EF_hand_dom"/>
</dbReference>
<dbReference type="PANTHER" id="PTHR11537:SF254">
    <property type="entry name" value="POTASSIUM VOLTAGE-GATED CHANNEL PROTEIN SHAB"/>
    <property type="match status" value="1"/>
</dbReference>
<dbReference type="PANTHER" id="PTHR11537">
    <property type="entry name" value="VOLTAGE-GATED POTASSIUM CHANNEL"/>
    <property type="match status" value="1"/>
</dbReference>
<protein>
    <recommendedName>
        <fullName evidence="10">EF-hand domain-containing protein</fullName>
    </recommendedName>
</protein>
<accession>L1JY27</accession>
<keyword evidence="4" id="KW-0106">Calcium</keyword>
<keyword evidence="13" id="KW-1185">Reference proteome</keyword>
<dbReference type="Proteomes" id="UP000011087">
    <property type="component" value="Unassembled WGS sequence"/>
</dbReference>
<dbReference type="GO" id="GO:0001508">
    <property type="term" value="P:action potential"/>
    <property type="evidence" value="ECO:0007669"/>
    <property type="project" value="TreeGrafter"/>
</dbReference>
<keyword evidence="7 9" id="KW-0472">Membrane</keyword>
<evidence type="ECO:0000256" key="1">
    <source>
        <dbReference type="ARBA" id="ARBA00004141"/>
    </source>
</evidence>
<dbReference type="PROSITE" id="PS50222">
    <property type="entry name" value="EF_HAND_2"/>
    <property type="match status" value="1"/>
</dbReference>
<feature type="transmembrane region" description="Helical" evidence="9">
    <location>
        <begin position="438"/>
        <end position="460"/>
    </location>
</feature>
<proteinExistence type="predicted"/>
<evidence type="ECO:0000259" key="10">
    <source>
        <dbReference type="PROSITE" id="PS50222"/>
    </source>
</evidence>
<evidence type="ECO:0000313" key="12">
    <source>
        <dbReference type="EnsemblProtists" id="EKX53234"/>
    </source>
</evidence>
<keyword evidence="6" id="KW-0406">Ion transport</keyword>
<organism evidence="11">
    <name type="scientific">Guillardia theta (strain CCMP2712)</name>
    <name type="common">Cryptophyte</name>
    <dbReference type="NCBI Taxonomy" id="905079"/>
    <lineage>
        <taxon>Eukaryota</taxon>
        <taxon>Cryptophyceae</taxon>
        <taxon>Pyrenomonadales</taxon>
        <taxon>Geminigeraceae</taxon>
        <taxon>Guillardia</taxon>
    </lineage>
</organism>
<dbReference type="PROSITE" id="PS00018">
    <property type="entry name" value="EF_HAND_1"/>
    <property type="match status" value="2"/>
</dbReference>
<dbReference type="KEGG" id="gtt:GUITHDRAFT_100940"/>
<evidence type="ECO:0000256" key="2">
    <source>
        <dbReference type="ARBA" id="ARBA00022448"/>
    </source>
</evidence>
<keyword evidence="3 9" id="KW-0812">Transmembrane</keyword>
<dbReference type="EMBL" id="JH992970">
    <property type="protein sequence ID" value="EKX53234.1"/>
    <property type="molecule type" value="Genomic_DNA"/>
</dbReference>
<feature type="transmembrane region" description="Helical" evidence="9">
    <location>
        <begin position="687"/>
        <end position="709"/>
    </location>
</feature>
<dbReference type="GO" id="GO:0005509">
    <property type="term" value="F:calcium ion binding"/>
    <property type="evidence" value="ECO:0007669"/>
    <property type="project" value="InterPro"/>
</dbReference>
<feature type="domain" description="EF-hand" evidence="10">
    <location>
        <begin position="98"/>
        <end position="133"/>
    </location>
</feature>
<keyword evidence="8" id="KW-0407">Ion channel</keyword>
<dbReference type="GO" id="GO:0008076">
    <property type="term" value="C:voltage-gated potassium channel complex"/>
    <property type="evidence" value="ECO:0007669"/>
    <property type="project" value="InterPro"/>
</dbReference>
<dbReference type="PaxDb" id="55529-EKX53234"/>
<evidence type="ECO:0000256" key="9">
    <source>
        <dbReference type="SAM" id="Phobius"/>
    </source>
</evidence>
<keyword evidence="2" id="KW-0813">Transport</keyword>
<keyword evidence="5 9" id="KW-1133">Transmembrane helix</keyword>
<dbReference type="STRING" id="905079.L1JY27"/>
<dbReference type="SUPFAM" id="SSF47473">
    <property type="entry name" value="EF-hand"/>
    <property type="match status" value="1"/>
</dbReference>
<reference evidence="13" key="2">
    <citation type="submission" date="2012-11" db="EMBL/GenBank/DDBJ databases">
        <authorList>
            <person name="Kuo A."/>
            <person name="Curtis B.A."/>
            <person name="Tanifuji G."/>
            <person name="Burki F."/>
            <person name="Gruber A."/>
            <person name="Irimia M."/>
            <person name="Maruyama S."/>
            <person name="Arias M.C."/>
            <person name="Ball S.G."/>
            <person name="Gile G.H."/>
            <person name="Hirakawa Y."/>
            <person name="Hopkins J.F."/>
            <person name="Rensing S.A."/>
            <person name="Schmutz J."/>
            <person name="Symeonidi A."/>
            <person name="Elias M."/>
            <person name="Eveleigh R.J."/>
            <person name="Herman E.K."/>
            <person name="Klute M.J."/>
            <person name="Nakayama T."/>
            <person name="Obornik M."/>
            <person name="Reyes-Prieto A."/>
            <person name="Armbrust E.V."/>
            <person name="Aves S.J."/>
            <person name="Beiko R.G."/>
            <person name="Coutinho P."/>
            <person name="Dacks J.B."/>
            <person name="Durnford D.G."/>
            <person name="Fast N.M."/>
            <person name="Green B.R."/>
            <person name="Grisdale C."/>
            <person name="Hempe F."/>
            <person name="Henrissat B."/>
            <person name="Hoppner M.P."/>
            <person name="Ishida K.-I."/>
            <person name="Kim E."/>
            <person name="Koreny L."/>
            <person name="Kroth P.G."/>
            <person name="Liu Y."/>
            <person name="Malik S.-B."/>
            <person name="Maier U.G."/>
            <person name="McRose D."/>
            <person name="Mock T."/>
            <person name="Neilson J.A."/>
            <person name="Onodera N.T."/>
            <person name="Poole A.M."/>
            <person name="Pritham E.J."/>
            <person name="Richards T.A."/>
            <person name="Rocap G."/>
            <person name="Roy S.W."/>
            <person name="Sarai C."/>
            <person name="Schaack S."/>
            <person name="Shirato S."/>
            <person name="Slamovits C.H."/>
            <person name="Spencer D.F."/>
            <person name="Suzuki S."/>
            <person name="Worden A.Z."/>
            <person name="Zauner S."/>
            <person name="Barry K."/>
            <person name="Bell C."/>
            <person name="Bharti A.K."/>
            <person name="Crow J.A."/>
            <person name="Grimwood J."/>
            <person name="Kramer R."/>
            <person name="Lindquist E."/>
            <person name="Lucas S."/>
            <person name="Salamov A."/>
            <person name="McFadden G.I."/>
            <person name="Lane C.E."/>
            <person name="Keeling P.J."/>
            <person name="Gray M.W."/>
            <person name="Grigoriev I.V."/>
            <person name="Archibald J.M."/>
        </authorList>
    </citation>
    <scope>NUCLEOTIDE SEQUENCE</scope>
    <source>
        <strain evidence="13">CCMP2712</strain>
    </source>
</reference>
<dbReference type="OrthoDB" id="5979464at2759"/>
<dbReference type="InterPro" id="IPR028325">
    <property type="entry name" value="VG_K_chnl"/>
</dbReference>
<dbReference type="InterPro" id="IPR018247">
    <property type="entry name" value="EF_Hand_1_Ca_BS"/>
</dbReference>
<evidence type="ECO:0000313" key="11">
    <source>
        <dbReference type="EMBL" id="EKX53234.1"/>
    </source>
</evidence>
<evidence type="ECO:0000256" key="4">
    <source>
        <dbReference type="ARBA" id="ARBA00022837"/>
    </source>
</evidence>
<evidence type="ECO:0000256" key="3">
    <source>
        <dbReference type="ARBA" id="ARBA00022692"/>
    </source>
</evidence>
<dbReference type="AlphaFoldDB" id="L1JY27"/>
<gene>
    <name evidence="11" type="ORF">GUITHDRAFT_100940</name>
</gene>
<evidence type="ECO:0000256" key="8">
    <source>
        <dbReference type="ARBA" id="ARBA00023303"/>
    </source>
</evidence>
<feature type="transmembrane region" description="Helical" evidence="9">
    <location>
        <begin position="814"/>
        <end position="836"/>
    </location>
</feature>
<feature type="transmembrane region" description="Helical" evidence="9">
    <location>
        <begin position="472"/>
        <end position="493"/>
    </location>
</feature>
<dbReference type="Gene3D" id="1.10.238.10">
    <property type="entry name" value="EF-hand"/>
    <property type="match status" value="1"/>
</dbReference>
<dbReference type="eggNOG" id="KOG1419">
    <property type="taxonomic scope" value="Eukaryota"/>
</dbReference>
<dbReference type="GO" id="GO:0005249">
    <property type="term" value="F:voltage-gated potassium channel activity"/>
    <property type="evidence" value="ECO:0007669"/>
    <property type="project" value="InterPro"/>
</dbReference>
<sequence length="849" mass="94992">MLKGIMVSQSLAFITCPTPVTRDNALQCTKENYEELNYHSPSVWYTLSSNSSGQVYPFWWIRESAPCCRHCVWDLGYPFIDPIILASDRASSNTTDVLDCSRFKVQFDSLDTSGDGYLSSSEMETFLSVDLNGWLVARDRLNKTVFFEYTDLNKDYKISLNEWLVMRHFWSLVQLAETGPKVMMDENLPSGPLGGFYMTEEIIDIVVTNIVNLLLEQISSSKCTYCSCCPQTITPCPSSCPWSSTGIRVFNAEEKKFVLIAWDLDGSTRISLEEHYFRVFADRDRNGVIDVEEFYLSLYQNTLPDGSLDSSSIKYNFNKHDLVVNGIQVYKHIRDCCLMIATWNEVTSQLLWSSTVVQKPSVEYSSLKPPITGATDYGTMQGALFASWKGKVQLDNDYTCSDSFGISTLLDGFIVVVRSTADTISLASAVIFMVYSSAFVNFVCFLFLLLIGVGHLLWLVERKENPEQFNPLYARGVLDGAWFCIVTMTTVGYGDKVPVTGLGKAITAVWMLFGIIVFGVFAGQISSNVNVLSAEASISDVTTIGGFTVGVLQSTDFVELDQIYQFTASYCPDLKSCFDKLDKKTVSALLLPQVDVLTYFIENKLAQSNCGNPYRITGSPVLQDKYFSARFCSYGREIFAATYLVNGVNSILATLRENGFTDELAQAVMSAAEDTSSASSCSPPNPFNLSVIIPAAAILILYYTIIYYINFIRRKIQKQTMDALFSKTSNKTSAQIALYYGRKWKELARHKAEIRRVGGEILPPSVPNAYSQDDRLLHFLRRAKILTSGQTRDLQRLQDEMKSFVASTRRTCKIVVFAILLLVCAVTSVVYSIVIVSKTRQVYVQVGSQ</sequence>
<feature type="transmembrane region" description="Helical" evidence="9">
    <location>
        <begin position="505"/>
        <end position="525"/>
    </location>
</feature>
<dbReference type="HOGENOM" id="CLU_336016_0_0_1"/>
<evidence type="ECO:0000256" key="5">
    <source>
        <dbReference type="ARBA" id="ARBA00022989"/>
    </source>
</evidence>
<dbReference type="InterPro" id="IPR011992">
    <property type="entry name" value="EF-hand-dom_pair"/>
</dbReference>
<evidence type="ECO:0000256" key="7">
    <source>
        <dbReference type="ARBA" id="ARBA00023136"/>
    </source>
</evidence>
<dbReference type="RefSeq" id="XP_005840214.1">
    <property type="nucleotide sequence ID" value="XM_005840157.1"/>
</dbReference>
<comment type="subcellular location">
    <subcellularLocation>
        <location evidence="1">Membrane</location>
        <topology evidence="1">Multi-pass membrane protein</topology>
    </subcellularLocation>
</comment>
<dbReference type="EnsemblProtists" id="EKX53234">
    <property type="protein sequence ID" value="EKX53234"/>
    <property type="gene ID" value="GUITHDRAFT_100940"/>
</dbReference>
<reference evidence="11 13" key="1">
    <citation type="journal article" date="2012" name="Nature">
        <title>Algal genomes reveal evolutionary mosaicism and the fate of nucleomorphs.</title>
        <authorList>
            <consortium name="DOE Joint Genome Institute"/>
            <person name="Curtis B.A."/>
            <person name="Tanifuji G."/>
            <person name="Burki F."/>
            <person name="Gruber A."/>
            <person name="Irimia M."/>
            <person name="Maruyama S."/>
            <person name="Arias M.C."/>
            <person name="Ball S.G."/>
            <person name="Gile G.H."/>
            <person name="Hirakawa Y."/>
            <person name="Hopkins J.F."/>
            <person name="Kuo A."/>
            <person name="Rensing S.A."/>
            <person name="Schmutz J."/>
            <person name="Symeonidi A."/>
            <person name="Elias M."/>
            <person name="Eveleigh R.J."/>
            <person name="Herman E.K."/>
            <person name="Klute M.J."/>
            <person name="Nakayama T."/>
            <person name="Obornik M."/>
            <person name="Reyes-Prieto A."/>
            <person name="Armbrust E.V."/>
            <person name="Aves S.J."/>
            <person name="Beiko R.G."/>
            <person name="Coutinho P."/>
            <person name="Dacks J.B."/>
            <person name="Durnford D.G."/>
            <person name="Fast N.M."/>
            <person name="Green B.R."/>
            <person name="Grisdale C.J."/>
            <person name="Hempel F."/>
            <person name="Henrissat B."/>
            <person name="Hoppner M.P."/>
            <person name="Ishida K."/>
            <person name="Kim E."/>
            <person name="Koreny L."/>
            <person name="Kroth P.G."/>
            <person name="Liu Y."/>
            <person name="Malik S.B."/>
            <person name="Maier U.G."/>
            <person name="McRose D."/>
            <person name="Mock T."/>
            <person name="Neilson J.A."/>
            <person name="Onodera N.T."/>
            <person name="Poole A.M."/>
            <person name="Pritham E.J."/>
            <person name="Richards T.A."/>
            <person name="Rocap G."/>
            <person name="Roy S.W."/>
            <person name="Sarai C."/>
            <person name="Schaack S."/>
            <person name="Shirato S."/>
            <person name="Slamovits C.H."/>
            <person name="Spencer D.F."/>
            <person name="Suzuki S."/>
            <person name="Worden A.Z."/>
            <person name="Zauner S."/>
            <person name="Barry K."/>
            <person name="Bell C."/>
            <person name="Bharti A.K."/>
            <person name="Crow J.A."/>
            <person name="Grimwood J."/>
            <person name="Kramer R."/>
            <person name="Lindquist E."/>
            <person name="Lucas S."/>
            <person name="Salamov A."/>
            <person name="McFadden G.I."/>
            <person name="Lane C.E."/>
            <person name="Keeling P.J."/>
            <person name="Gray M.W."/>
            <person name="Grigoriev I.V."/>
            <person name="Archibald J.M."/>
        </authorList>
    </citation>
    <scope>NUCLEOTIDE SEQUENCE</scope>
    <source>
        <strain evidence="11 13">CCMP2712</strain>
    </source>
</reference>